<dbReference type="GO" id="GO:0004222">
    <property type="term" value="F:metalloendopeptidase activity"/>
    <property type="evidence" value="ECO:0007669"/>
    <property type="project" value="TreeGrafter"/>
</dbReference>
<dbReference type="PANTHER" id="PTHR21666:SF290">
    <property type="entry name" value="PEPTIDASE M23 DOMAIN PROTEIN"/>
    <property type="match status" value="1"/>
</dbReference>
<dbReference type="PANTHER" id="PTHR21666">
    <property type="entry name" value="PEPTIDASE-RELATED"/>
    <property type="match status" value="1"/>
</dbReference>
<dbReference type="InterPro" id="IPR050570">
    <property type="entry name" value="Cell_wall_metabolism_enzyme"/>
</dbReference>
<reference evidence="2 3" key="1">
    <citation type="submission" date="2006-07" db="EMBL/GenBank/DDBJ databases">
        <title>Annotation of the draft genome assembly of Chlorobium ferroxidans DSM 13031.</title>
        <authorList>
            <consortium name="US DOE Joint Genome Institute (JGI-ORNL)"/>
            <person name="Larimer F."/>
            <person name="Land M."/>
            <person name="Hauser L."/>
        </authorList>
    </citation>
    <scope>NUCLEOTIDE SEQUENCE [LARGE SCALE GENOMIC DNA]</scope>
    <source>
        <strain evidence="2 3">DSM 13031</strain>
    </source>
</reference>
<dbReference type="InterPro" id="IPR011055">
    <property type="entry name" value="Dup_hybrid_motif"/>
</dbReference>
<proteinExistence type="predicted"/>
<dbReference type="AlphaFoldDB" id="Q0YTH9"/>
<dbReference type="OrthoDB" id="9810477at2"/>
<accession>Q0YTH9</accession>
<feature type="domain" description="M23ase beta-sheet core" evidence="1">
    <location>
        <begin position="175"/>
        <end position="273"/>
    </location>
</feature>
<reference evidence="2 3" key="2">
    <citation type="submission" date="2006-07" db="EMBL/GenBank/DDBJ databases">
        <title>Sequencing of the draft genome and assembly of Chlorobium ferroxidans DSM 13031.</title>
        <authorList>
            <consortium name="US DOE Joint Genome Institute (JGI-PGF)"/>
            <person name="Copeland A."/>
            <person name="Lucas S."/>
            <person name="Lapidus A."/>
            <person name="Barry K."/>
            <person name="Glavina del Rio T."/>
            <person name="Dalin E."/>
            <person name="Tice H."/>
            <person name="Bruce D."/>
            <person name="Pitluck S."/>
            <person name="Richardson P."/>
        </authorList>
    </citation>
    <scope>NUCLEOTIDE SEQUENCE [LARGE SCALE GENOMIC DNA]</scope>
    <source>
        <strain evidence="2 3">DSM 13031</strain>
    </source>
</reference>
<name>Q0YTH9_9CHLB</name>
<sequence>MMKLFTLLILFATVTIPSTGNGEEPFQLGVAQSERAQGQFFVVKVTGSHTEPELRFMDRSFRMFHQPNGSWRALLPVENLAQPGSWKLLVRQGVYEKSLTLRVIPNNRPLQQITLDTTKRALKATETELTKVKAALHTETPEQLFAGRFMRPAAGETSSLFGLKRSYNGGPVESYHKGIDISAPKGTPVISTAKGRVVLTGRVEEGFQVHGNTVIIDHGQGVTSIYMHLSAITVSEGELVEAGTVIGKVGHTGISTAPHLHWGTYLYGTSVDPELFEGKSL</sequence>
<dbReference type="RefSeq" id="WP_006365704.1">
    <property type="nucleotide sequence ID" value="NZ_AASE01000003.1"/>
</dbReference>
<dbReference type="Gene3D" id="2.70.70.10">
    <property type="entry name" value="Glucose Permease (Domain IIA)"/>
    <property type="match status" value="1"/>
</dbReference>
<keyword evidence="3" id="KW-1185">Reference proteome</keyword>
<evidence type="ECO:0000259" key="1">
    <source>
        <dbReference type="Pfam" id="PF01551"/>
    </source>
</evidence>
<comment type="caution">
    <text evidence="2">The sequence shown here is derived from an EMBL/GenBank/DDBJ whole genome shotgun (WGS) entry which is preliminary data.</text>
</comment>
<dbReference type="Proteomes" id="UP000004162">
    <property type="component" value="Unassembled WGS sequence"/>
</dbReference>
<dbReference type="CDD" id="cd12797">
    <property type="entry name" value="M23_peptidase"/>
    <property type="match status" value="1"/>
</dbReference>
<dbReference type="Gene3D" id="2.60.40.1590">
    <property type="entry name" value="Peptidoglycan hydrolase domains"/>
    <property type="match status" value="1"/>
</dbReference>
<dbReference type="InterPro" id="IPR016047">
    <property type="entry name" value="M23ase_b-sheet_dom"/>
</dbReference>
<dbReference type="Pfam" id="PF01551">
    <property type="entry name" value="Peptidase_M23"/>
    <property type="match status" value="1"/>
</dbReference>
<organism evidence="2 3">
    <name type="scientific">Chlorobium ferrooxidans DSM 13031</name>
    <dbReference type="NCBI Taxonomy" id="377431"/>
    <lineage>
        <taxon>Bacteria</taxon>
        <taxon>Pseudomonadati</taxon>
        <taxon>Chlorobiota</taxon>
        <taxon>Chlorobiia</taxon>
        <taxon>Chlorobiales</taxon>
        <taxon>Chlorobiaceae</taxon>
        <taxon>Chlorobium/Pelodictyon group</taxon>
        <taxon>Chlorobium</taxon>
    </lineage>
</organism>
<dbReference type="EMBL" id="AASE01000003">
    <property type="protein sequence ID" value="EAT59572.1"/>
    <property type="molecule type" value="Genomic_DNA"/>
</dbReference>
<evidence type="ECO:0000313" key="3">
    <source>
        <dbReference type="Proteomes" id="UP000004162"/>
    </source>
</evidence>
<evidence type="ECO:0000313" key="2">
    <source>
        <dbReference type="EMBL" id="EAT59572.1"/>
    </source>
</evidence>
<gene>
    <name evidence="2" type="ORF">CferDRAFT_1579</name>
</gene>
<dbReference type="SUPFAM" id="SSF51261">
    <property type="entry name" value="Duplicated hybrid motif"/>
    <property type="match status" value="1"/>
</dbReference>
<protein>
    <submittedName>
        <fullName evidence="2">Peptidase M23B</fullName>
    </submittedName>
</protein>